<evidence type="ECO:0000256" key="5">
    <source>
        <dbReference type="ARBA" id="ARBA00022962"/>
    </source>
</evidence>
<dbReference type="PANTHER" id="PTHR42701:SF2">
    <property type="entry name" value="IMIDAZOLE GLYCEROL PHOSPHATE SYNTHASE SUBUNIT HISH 1"/>
    <property type="match status" value="1"/>
</dbReference>
<evidence type="ECO:0000313" key="12">
    <source>
        <dbReference type="EMBL" id="MEX0387075.1"/>
    </source>
</evidence>
<keyword evidence="4 10" id="KW-0378">Hydrolase</keyword>
<comment type="caution">
    <text evidence="12">The sequence shown here is derived from an EMBL/GenBank/DDBJ whole genome shotgun (WGS) entry which is preliminary data.</text>
</comment>
<name>A0ABV3SCP5_9GAMM</name>
<dbReference type="InterPro" id="IPR029062">
    <property type="entry name" value="Class_I_gatase-like"/>
</dbReference>
<dbReference type="GO" id="GO:0016829">
    <property type="term" value="F:lyase activity"/>
    <property type="evidence" value="ECO:0007669"/>
    <property type="project" value="UniProtKB-KW"/>
</dbReference>
<evidence type="ECO:0000256" key="6">
    <source>
        <dbReference type="ARBA" id="ARBA00023102"/>
    </source>
</evidence>
<evidence type="ECO:0000256" key="8">
    <source>
        <dbReference type="ARBA" id="ARBA00047838"/>
    </source>
</evidence>
<comment type="catalytic activity">
    <reaction evidence="8 10">
        <text>5-[(5-phospho-1-deoxy-D-ribulos-1-ylimino)methylamino]-1-(5-phospho-beta-D-ribosyl)imidazole-4-carboxamide + L-glutamine = D-erythro-1-(imidazol-4-yl)glycerol 3-phosphate + 5-amino-1-(5-phospho-beta-D-ribosyl)imidazole-4-carboxamide + L-glutamate + H(+)</text>
        <dbReference type="Rhea" id="RHEA:24793"/>
        <dbReference type="ChEBI" id="CHEBI:15378"/>
        <dbReference type="ChEBI" id="CHEBI:29985"/>
        <dbReference type="ChEBI" id="CHEBI:58278"/>
        <dbReference type="ChEBI" id="CHEBI:58359"/>
        <dbReference type="ChEBI" id="CHEBI:58475"/>
        <dbReference type="ChEBI" id="CHEBI:58525"/>
        <dbReference type="EC" id="4.3.2.10"/>
    </reaction>
</comment>
<evidence type="ECO:0000256" key="9">
    <source>
        <dbReference type="ARBA" id="ARBA00049534"/>
    </source>
</evidence>
<dbReference type="Gene3D" id="3.40.50.880">
    <property type="match status" value="1"/>
</dbReference>
<keyword evidence="5 10" id="KW-0315">Glutamine amidotransferase</keyword>
<dbReference type="HAMAP" id="MF_00278">
    <property type="entry name" value="HisH"/>
    <property type="match status" value="1"/>
</dbReference>
<evidence type="ECO:0000259" key="11">
    <source>
        <dbReference type="Pfam" id="PF00117"/>
    </source>
</evidence>
<reference evidence="12 13" key="1">
    <citation type="submission" date="2024-02" db="EMBL/GenBank/DDBJ databases">
        <title>New especies of Spiribacter isolated from saline water.</title>
        <authorList>
            <person name="Leon M.J."/>
            <person name="De La Haba R."/>
            <person name="Sanchez-Porro C."/>
            <person name="Ventosa A."/>
        </authorList>
    </citation>
    <scope>NUCLEOTIDE SEQUENCE [LARGE SCALE GENOMIC DNA]</scope>
    <source>
        <strain evidence="13">ag22IC4-227</strain>
    </source>
</reference>
<accession>A0ABV3SCP5</accession>
<feature type="active site" description="Nucleophile" evidence="10">
    <location>
        <position position="80"/>
    </location>
</feature>
<protein>
    <recommendedName>
        <fullName evidence="10">Imidazole glycerol phosphate synthase subunit HisH</fullName>
        <ecNumber evidence="10">4.3.2.10</ecNumber>
    </recommendedName>
    <alternativeName>
        <fullName evidence="10">IGP synthase glutaminase subunit</fullName>
        <ecNumber evidence="10">3.5.1.2</ecNumber>
    </alternativeName>
    <alternativeName>
        <fullName evidence="10">IGP synthase subunit HisH</fullName>
    </alternativeName>
    <alternativeName>
        <fullName evidence="10">ImGP synthase subunit HisH</fullName>
        <shortName evidence="10">IGPS subunit HisH</shortName>
    </alternativeName>
</protein>
<dbReference type="EMBL" id="JBAKFJ010000001">
    <property type="protein sequence ID" value="MEX0387075.1"/>
    <property type="molecule type" value="Genomic_DNA"/>
</dbReference>
<dbReference type="InterPro" id="IPR010139">
    <property type="entry name" value="Imidazole-glycPsynth_HisH"/>
</dbReference>
<dbReference type="NCBIfam" id="TIGR01855">
    <property type="entry name" value="IMP_synth_hisH"/>
    <property type="match status" value="1"/>
</dbReference>
<dbReference type="EC" id="4.3.2.10" evidence="10"/>
<keyword evidence="13" id="KW-1185">Reference proteome</keyword>
<dbReference type="PROSITE" id="PS51273">
    <property type="entry name" value="GATASE_TYPE_1"/>
    <property type="match status" value="1"/>
</dbReference>
<comment type="pathway">
    <text evidence="1 10">Amino-acid biosynthesis; L-histidine biosynthesis; L-histidine from 5-phospho-alpha-D-ribose 1-diphosphate: step 5/9.</text>
</comment>
<keyword evidence="2 10" id="KW-0963">Cytoplasm</keyword>
<comment type="catalytic activity">
    <reaction evidence="9 10">
        <text>L-glutamine + H2O = L-glutamate + NH4(+)</text>
        <dbReference type="Rhea" id="RHEA:15889"/>
        <dbReference type="ChEBI" id="CHEBI:15377"/>
        <dbReference type="ChEBI" id="CHEBI:28938"/>
        <dbReference type="ChEBI" id="CHEBI:29985"/>
        <dbReference type="ChEBI" id="CHEBI:58359"/>
        <dbReference type="EC" id="3.5.1.2"/>
    </reaction>
</comment>
<dbReference type="CDD" id="cd01748">
    <property type="entry name" value="GATase1_IGP_Synthase"/>
    <property type="match status" value="1"/>
</dbReference>
<keyword evidence="3 10" id="KW-0028">Amino-acid biosynthesis</keyword>
<gene>
    <name evidence="10 12" type="primary">hisH</name>
    <name evidence="12" type="ORF">V6X64_08740</name>
</gene>
<dbReference type="Pfam" id="PF00117">
    <property type="entry name" value="GATase"/>
    <property type="match status" value="1"/>
</dbReference>
<evidence type="ECO:0000256" key="1">
    <source>
        <dbReference type="ARBA" id="ARBA00005091"/>
    </source>
</evidence>
<comment type="function">
    <text evidence="10">IGPS catalyzes the conversion of PRFAR and glutamine to IGP, AICAR and glutamate. The HisH subunit catalyzes the hydrolysis of glutamine to glutamate and ammonia as part of the synthesis of IGP and AICAR. The resulting ammonia molecule is channeled to the active site of HisF.</text>
</comment>
<evidence type="ECO:0000313" key="13">
    <source>
        <dbReference type="Proteomes" id="UP001556653"/>
    </source>
</evidence>
<dbReference type="InterPro" id="IPR017926">
    <property type="entry name" value="GATASE"/>
</dbReference>
<evidence type="ECO:0000256" key="10">
    <source>
        <dbReference type="HAMAP-Rule" id="MF_00278"/>
    </source>
</evidence>
<dbReference type="RefSeq" id="WP_367967594.1">
    <property type="nucleotide sequence ID" value="NZ_JBAKFI010000002.1"/>
</dbReference>
<dbReference type="EC" id="3.5.1.2" evidence="10"/>
<proteinExistence type="inferred from homology"/>
<organism evidence="12 13">
    <name type="scientific">Spiribacter onubensis</name>
    <dbReference type="NCBI Taxonomy" id="3122420"/>
    <lineage>
        <taxon>Bacteria</taxon>
        <taxon>Pseudomonadati</taxon>
        <taxon>Pseudomonadota</taxon>
        <taxon>Gammaproteobacteria</taxon>
        <taxon>Chromatiales</taxon>
        <taxon>Ectothiorhodospiraceae</taxon>
        <taxon>Spiribacter</taxon>
    </lineage>
</organism>
<evidence type="ECO:0000256" key="7">
    <source>
        <dbReference type="ARBA" id="ARBA00023239"/>
    </source>
</evidence>
<feature type="active site" evidence="10">
    <location>
        <position position="190"/>
    </location>
</feature>
<keyword evidence="6 10" id="KW-0368">Histidine biosynthesis</keyword>
<dbReference type="SUPFAM" id="SSF52317">
    <property type="entry name" value="Class I glutamine amidotransferase-like"/>
    <property type="match status" value="1"/>
</dbReference>
<sequence length="212" mass="23658">MSIAVIDYGMGNLRSVERALVHVGAPRVQVTDEPAVIDAAERIVFPGQGAVRDCMSALHRHELVDVLDRVMRDRPFLGICMGMQALMTRSEENEGVEALGHFAGTVRHFRRLTGDDPRLKIPHMGWNRLHQVRSHPLFAGIADEVRFYFVHSYYVDPDDESIVQGRSDYGASFAAAIGAANVFATQFHPEKSQQPGLRLLKNFLSWDGEPCS</sequence>
<dbReference type="PIRSF" id="PIRSF000495">
    <property type="entry name" value="Amidotransf_hisH"/>
    <property type="match status" value="1"/>
</dbReference>
<comment type="subunit">
    <text evidence="10">Heterodimer of HisH and HisF.</text>
</comment>
<dbReference type="Proteomes" id="UP001556653">
    <property type="component" value="Unassembled WGS sequence"/>
</dbReference>
<comment type="subcellular location">
    <subcellularLocation>
        <location evidence="10">Cytoplasm</location>
    </subcellularLocation>
</comment>
<feature type="domain" description="Glutamine amidotransferase" evidence="11">
    <location>
        <begin position="5"/>
        <end position="204"/>
    </location>
</feature>
<keyword evidence="7 10" id="KW-0456">Lyase</keyword>
<evidence type="ECO:0000256" key="4">
    <source>
        <dbReference type="ARBA" id="ARBA00022801"/>
    </source>
</evidence>
<evidence type="ECO:0000256" key="2">
    <source>
        <dbReference type="ARBA" id="ARBA00022490"/>
    </source>
</evidence>
<feature type="active site" evidence="10">
    <location>
        <position position="188"/>
    </location>
</feature>
<evidence type="ECO:0000256" key="3">
    <source>
        <dbReference type="ARBA" id="ARBA00022605"/>
    </source>
</evidence>
<dbReference type="PANTHER" id="PTHR42701">
    <property type="entry name" value="IMIDAZOLE GLYCEROL PHOSPHATE SYNTHASE SUBUNIT HISH"/>
    <property type="match status" value="1"/>
</dbReference>